<protein>
    <submittedName>
        <fullName evidence="1">Uncharacterized protein</fullName>
    </submittedName>
</protein>
<sequence>MWIGFRGMDQTLITPGVWDGGITLRE</sequence>
<evidence type="ECO:0000313" key="2">
    <source>
        <dbReference type="Proteomes" id="UP000325811"/>
    </source>
</evidence>
<reference evidence="1 2" key="1">
    <citation type="submission" date="2019-08" db="EMBL/GenBank/DDBJ databases">
        <authorList>
            <person name="Herpell B J."/>
        </authorList>
    </citation>
    <scope>NUCLEOTIDE SEQUENCE [LARGE SCALE GENOMIC DNA]</scope>
    <source>
        <strain evidence="2">Msb3</strain>
    </source>
</reference>
<name>A0A5Q4ZCF5_9BURK</name>
<gene>
    <name evidence="1" type="ORF">PDMSB3_1525</name>
</gene>
<keyword evidence="2" id="KW-1185">Reference proteome</keyword>
<evidence type="ECO:0000313" key="1">
    <source>
        <dbReference type="EMBL" id="VVD32809.1"/>
    </source>
</evidence>
<dbReference type="AlphaFoldDB" id="A0A5Q4ZCF5"/>
<dbReference type="EMBL" id="LR699554">
    <property type="protein sequence ID" value="VVD32809.1"/>
    <property type="molecule type" value="Genomic_DNA"/>
</dbReference>
<dbReference type="KEGG" id="pdio:PDMSB3_1525.1"/>
<accession>A0A5Q4ZCF5</accession>
<organism evidence="1 2">
    <name type="scientific">Paraburkholderia dioscoreae</name>
    <dbReference type="NCBI Taxonomy" id="2604047"/>
    <lineage>
        <taxon>Bacteria</taxon>
        <taxon>Pseudomonadati</taxon>
        <taxon>Pseudomonadota</taxon>
        <taxon>Betaproteobacteria</taxon>
        <taxon>Burkholderiales</taxon>
        <taxon>Burkholderiaceae</taxon>
        <taxon>Paraburkholderia</taxon>
    </lineage>
</organism>
<dbReference type="Proteomes" id="UP000325811">
    <property type="component" value="Chromosome II"/>
</dbReference>
<proteinExistence type="predicted"/>